<dbReference type="STRING" id="8010.ENSELUP00000038528"/>
<dbReference type="GO" id="GO:0008284">
    <property type="term" value="P:positive regulation of cell population proliferation"/>
    <property type="evidence" value="ECO:0007669"/>
    <property type="project" value="TreeGrafter"/>
</dbReference>
<dbReference type="Gene3D" id="2.10.25.10">
    <property type="entry name" value="Laminin"/>
    <property type="match status" value="1"/>
</dbReference>
<accession>A0A3P9ABY5</accession>
<dbReference type="InterPro" id="IPR000742">
    <property type="entry name" value="EGF"/>
</dbReference>
<dbReference type="Pfam" id="PF00008">
    <property type="entry name" value="EGF"/>
    <property type="match status" value="1"/>
</dbReference>
<reference evidence="6" key="3">
    <citation type="submission" date="2025-08" db="UniProtKB">
        <authorList>
            <consortium name="Ensembl"/>
        </authorList>
    </citation>
    <scope>IDENTIFICATION</scope>
</reference>
<feature type="disulfide bond" evidence="3">
    <location>
        <begin position="35"/>
        <end position="44"/>
    </location>
</feature>
<dbReference type="GO" id="GO:0007173">
    <property type="term" value="P:epidermal growth factor receptor signaling pathway"/>
    <property type="evidence" value="ECO:0007669"/>
    <property type="project" value="TreeGrafter"/>
</dbReference>
<organism evidence="6 7">
    <name type="scientific">Esox lucius</name>
    <name type="common">Northern pike</name>
    <dbReference type="NCBI Taxonomy" id="8010"/>
    <lineage>
        <taxon>Eukaryota</taxon>
        <taxon>Metazoa</taxon>
        <taxon>Chordata</taxon>
        <taxon>Craniata</taxon>
        <taxon>Vertebrata</taxon>
        <taxon>Euteleostomi</taxon>
        <taxon>Actinopterygii</taxon>
        <taxon>Neopterygii</taxon>
        <taxon>Teleostei</taxon>
        <taxon>Protacanthopterygii</taxon>
        <taxon>Esociformes</taxon>
        <taxon>Esocidae</taxon>
        <taxon>Esox</taxon>
    </lineage>
</organism>
<dbReference type="Bgee" id="ENSELUG00000018421">
    <property type="expression patterns" value="Expressed in pharyngeal gill and 5 other cell types or tissues"/>
</dbReference>
<keyword evidence="4" id="KW-1133">Transmembrane helix</keyword>
<dbReference type="PANTHER" id="PTHR10740">
    <property type="entry name" value="TRANSFORMING GROWTH FACTOR ALPHA"/>
    <property type="match status" value="1"/>
</dbReference>
<dbReference type="SUPFAM" id="SSF57196">
    <property type="entry name" value="EGF/Laminin"/>
    <property type="match status" value="1"/>
</dbReference>
<evidence type="ECO:0000259" key="5">
    <source>
        <dbReference type="PROSITE" id="PS50026"/>
    </source>
</evidence>
<reference evidence="6" key="4">
    <citation type="submission" date="2025-09" db="UniProtKB">
        <authorList>
            <consortium name="Ensembl"/>
        </authorList>
    </citation>
    <scope>IDENTIFICATION</scope>
</reference>
<dbReference type="GO" id="GO:0008083">
    <property type="term" value="F:growth factor activity"/>
    <property type="evidence" value="ECO:0007669"/>
    <property type="project" value="TreeGrafter"/>
</dbReference>
<keyword evidence="4" id="KW-0812">Transmembrane</keyword>
<keyword evidence="1 3" id="KW-0245">EGF-like domain</keyword>
<keyword evidence="2 3" id="KW-1015">Disulfide bond</keyword>
<feature type="domain" description="EGF-like" evidence="5">
    <location>
        <begin position="4"/>
        <end position="45"/>
    </location>
</feature>
<evidence type="ECO:0000256" key="4">
    <source>
        <dbReference type="SAM" id="Phobius"/>
    </source>
</evidence>
<evidence type="ECO:0000313" key="7">
    <source>
        <dbReference type="Proteomes" id="UP000265140"/>
    </source>
</evidence>
<dbReference type="GO" id="GO:0005615">
    <property type="term" value="C:extracellular space"/>
    <property type="evidence" value="ECO:0007669"/>
    <property type="project" value="TreeGrafter"/>
</dbReference>
<dbReference type="OMA" id="EDATYCM"/>
<dbReference type="Proteomes" id="UP000265140">
    <property type="component" value="Chromosome 19"/>
</dbReference>
<feature type="transmembrane region" description="Helical" evidence="4">
    <location>
        <begin position="61"/>
        <end position="81"/>
    </location>
</feature>
<feature type="disulfide bond" evidence="3">
    <location>
        <begin position="16"/>
        <end position="33"/>
    </location>
</feature>
<sequence length="115" mass="12563">MADHGDPCNGLDASYCMNGGKCFKIPVMDTLTCVCNENYKGSRCEQYQLSITAHDAETSGVIAAVFILALLILVVLAAVIYNTCKLVMSYLQSHSQVGYRFVKVINIPFVLFIGC</sequence>
<dbReference type="InParanoid" id="A0A3P9ABY5"/>
<proteinExistence type="predicted"/>
<dbReference type="AlphaFoldDB" id="A0A3P9ABY5"/>
<dbReference type="PROSITE" id="PS50026">
    <property type="entry name" value="EGF_3"/>
    <property type="match status" value="1"/>
</dbReference>
<evidence type="ECO:0000256" key="3">
    <source>
        <dbReference type="PROSITE-ProRule" id="PRU00076"/>
    </source>
</evidence>
<keyword evidence="4" id="KW-0472">Membrane</keyword>
<name>A0A3P9ABY5_ESOLU</name>
<evidence type="ECO:0000256" key="1">
    <source>
        <dbReference type="ARBA" id="ARBA00022536"/>
    </source>
</evidence>
<dbReference type="GeneTree" id="ENSGT01000000215814"/>
<comment type="caution">
    <text evidence="3">Lacks conserved residue(s) required for the propagation of feature annotation.</text>
</comment>
<reference evidence="7" key="1">
    <citation type="journal article" date="2014" name="PLoS ONE">
        <title>The genome and linkage map of the northern pike (Esox lucius): conserved synteny revealed between the salmonid sister group and the Neoteleostei.</title>
        <authorList>
            <person name="Rondeau E.B."/>
            <person name="Minkley D.R."/>
            <person name="Leong J.S."/>
            <person name="Messmer A.M."/>
            <person name="Jantzen J.R."/>
            <person name="von Schalburg K.R."/>
            <person name="Lemon C."/>
            <person name="Bird N.H."/>
            <person name="Koop B.F."/>
        </authorList>
    </citation>
    <scope>NUCLEOTIDE SEQUENCE</scope>
</reference>
<evidence type="ECO:0000313" key="6">
    <source>
        <dbReference type="Ensembl" id="ENSELUP00000038528.2"/>
    </source>
</evidence>
<dbReference type="Ensembl" id="ENSELUT00000029040.3">
    <property type="protein sequence ID" value="ENSELUP00000038528.2"/>
    <property type="gene ID" value="ENSELUG00000018421.3"/>
</dbReference>
<dbReference type="SMART" id="SM00181">
    <property type="entry name" value="EGF"/>
    <property type="match status" value="1"/>
</dbReference>
<keyword evidence="7" id="KW-1185">Reference proteome</keyword>
<dbReference type="GO" id="GO:0005154">
    <property type="term" value="F:epidermal growth factor receptor binding"/>
    <property type="evidence" value="ECO:0007669"/>
    <property type="project" value="TreeGrafter"/>
</dbReference>
<protein>
    <recommendedName>
        <fullName evidence="5">EGF-like domain-containing protein</fullName>
    </recommendedName>
</protein>
<dbReference type="GO" id="GO:0045840">
    <property type="term" value="P:positive regulation of mitotic nuclear division"/>
    <property type="evidence" value="ECO:0007669"/>
    <property type="project" value="TreeGrafter"/>
</dbReference>
<evidence type="ECO:0000256" key="2">
    <source>
        <dbReference type="ARBA" id="ARBA00023157"/>
    </source>
</evidence>
<reference evidence="6" key="2">
    <citation type="submission" date="2020-02" db="EMBL/GenBank/DDBJ databases">
        <title>Esox lucius (northern pike) genome, fEsoLuc1, primary haplotype.</title>
        <authorList>
            <person name="Myers G."/>
            <person name="Karagic N."/>
            <person name="Meyer A."/>
            <person name="Pippel M."/>
            <person name="Reichard M."/>
            <person name="Winkler S."/>
            <person name="Tracey A."/>
            <person name="Sims Y."/>
            <person name="Howe K."/>
            <person name="Rhie A."/>
            <person name="Formenti G."/>
            <person name="Durbin R."/>
            <person name="Fedrigo O."/>
            <person name="Jarvis E.D."/>
        </authorList>
    </citation>
    <scope>NUCLEOTIDE SEQUENCE [LARGE SCALE GENOMIC DNA]</scope>
</reference>
<dbReference type="PANTHER" id="PTHR10740:SF15">
    <property type="entry name" value="EGF-LIKE DOMAIN-CONTAINING PROTEIN"/>
    <property type="match status" value="1"/>
</dbReference>
<dbReference type="PROSITE" id="PS00022">
    <property type="entry name" value="EGF_1"/>
    <property type="match status" value="1"/>
</dbReference>